<dbReference type="Proteomes" id="UP000789405">
    <property type="component" value="Unassembled WGS sequence"/>
</dbReference>
<dbReference type="EMBL" id="CAJVPY010003546">
    <property type="protein sequence ID" value="CAG8594594.1"/>
    <property type="molecule type" value="Genomic_DNA"/>
</dbReference>
<evidence type="ECO:0000256" key="2">
    <source>
        <dbReference type="SAM" id="SignalP"/>
    </source>
</evidence>
<organism evidence="3 4">
    <name type="scientific">Dentiscutata erythropus</name>
    <dbReference type="NCBI Taxonomy" id="1348616"/>
    <lineage>
        <taxon>Eukaryota</taxon>
        <taxon>Fungi</taxon>
        <taxon>Fungi incertae sedis</taxon>
        <taxon>Mucoromycota</taxon>
        <taxon>Glomeromycotina</taxon>
        <taxon>Glomeromycetes</taxon>
        <taxon>Diversisporales</taxon>
        <taxon>Gigasporaceae</taxon>
        <taxon>Dentiscutata</taxon>
    </lineage>
</organism>
<dbReference type="AlphaFoldDB" id="A0A9N9C838"/>
<keyword evidence="2" id="KW-0732">Signal</keyword>
<gene>
    <name evidence="3" type="ORF">DERYTH_LOCUS7330</name>
</gene>
<protein>
    <submittedName>
        <fullName evidence="3">10010_t:CDS:1</fullName>
    </submittedName>
</protein>
<evidence type="ECO:0000256" key="1">
    <source>
        <dbReference type="SAM" id="MobiDB-lite"/>
    </source>
</evidence>
<feature type="non-terminal residue" evidence="3">
    <location>
        <position position="1"/>
    </location>
</feature>
<name>A0A9N9C838_9GLOM</name>
<evidence type="ECO:0000313" key="3">
    <source>
        <dbReference type="EMBL" id="CAG8594594.1"/>
    </source>
</evidence>
<feature type="region of interest" description="Disordered" evidence="1">
    <location>
        <begin position="65"/>
        <end position="94"/>
    </location>
</feature>
<evidence type="ECO:0000313" key="4">
    <source>
        <dbReference type="Proteomes" id="UP000789405"/>
    </source>
</evidence>
<feature type="non-terminal residue" evidence="3">
    <location>
        <position position="135"/>
    </location>
</feature>
<reference evidence="3" key="1">
    <citation type="submission" date="2021-06" db="EMBL/GenBank/DDBJ databases">
        <authorList>
            <person name="Kallberg Y."/>
            <person name="Tangrot J."/>
            <person name="Rosling A."/>
        </authorList>
    </citation>
    <scope>NUCLEOTIDE SEQUENCE</scope>
    <source>
        <strain evidence="3">MA453B</strain>
    </source>
</reference>
<keyword evidence="4" id="KW-1185">Reference proteome</keyword>
<sequence length="135" mass="14728">MTYKIFSRFFPFLLILLTTITILNAADPITTQQVKNQSSKSSVPHITTKTLSSISQIRPTFSTVTQPLLSSSSPSPTPTQKYNHEFNSLPGNPDPDQIKIITATTIKHYGTKSAKPTGIAITHAENGAANRMITL</sequence>
<feature type="chain" id="PRO_5040139030" evidence="2">
    <location>
        <begin position="26"/>
        <end position="135"/>
    </location>
</feature>
<dbReference type="OrthoDB" id="2434035at2759"/>
<proteinExistence type="predicted"/>
<feature type="compositionally biased region" description="Low complexity" evidence="1">
    <location>
        <begin position="65"/>
        <end position="80"/>
    </location>
</feature>
<accession>A0A9N9C838</accession>
<feature type="signal peptide" evidence="2">
    <location>
        <begin position="1"/>
        <end position="25"/>
    </location>
</feature>
<comment type="caution">
    <text evidence="3">The sequence shown here is derived from an EMBL/GenBank/DDBJ whole genome shotgun (WGS) entry which is preliminary data.</text>
</comment>